<gene>
    <name evidence="2" type="ORF">HYN46_09740</name>
</gene>
<reference evidence="2 3" key="1">
    <citation type="submission" date="2018-07" db="EMBL/GenBank/DDBJ databases">
        <title>Genome sequencing of Moraxellaceae gen. HYN0046.</title>
        <authorList>
            <person name="Kim M."/>
            <person name="Yi H."/>
        </authorList>
    </citation>
    <scope>NUCLEOTIDE SEQUENCE [LARGE SCALE GENOMIC DNA]</scope>
    <source>
        <strain evidence="2 3">HYN0046</strain>
    </source>
</reference>
<dbReference type="RefSeq" id="WP_114899207.1">
    <property type="nucleotide sequence ID" value="NZ_CP031222.1"/>
</dbReference>
<dbReference type="PROSITE" id="PS51257">
    <property type="entry name" value="PROKAR_LIPOPROTEIN"/>
    <property type="match status" value="1"/>
</dbReference>
<dbReference type="AlphaFoldDB" id="A0A345P738"/>
<feature type="signal peptide" evidence="1">
    <location>
        <begin position="1"/>
        <end position="26"/>
    </location>
</feature>
<dbReference type="Proteomes" id="UP000253940">
    <property type="component" value="Chromosome"/>
</dbReference>
<organism evidence="2 3">
    <name type="scientific">Aquirhabdus parva</name>
    <dbReference type="NCBI Taxonomy" id="2283318"/>
    <lineage>
        <taxon>Bacteria</taxon>
        <taxon>Pseudomonadati</taxon>
        <taxon>Pseudomonadota</taxon>
        <taxon>Gammaproteobacteria</taxon>
        <taxon>Moraxellales</taxon>
        <taxon>Moraxellaceae</taxon>
        <taxon>Aquirhabdus</taxon>
    </lineage>
</organism>
<keyword evidence="1" id="KW-0732">Signal</keyword>
<accession>A0A345P738</accession>
<evidence type="ECO:0008006" key="4">
    <source>
        <dbReference type="Google" id="ProtNLM"/>
    </source>
</evidence>
<feature type="chain" id="PRO_5016724837" description="Lipoprotein" evidence="1">
    <location>
        <begin position="27"/>
        <end position="121"/>
    </location>
</feature>
<sequence length="121" mass="12824">MKNLALTTPIALILASSILLVGCSRAPSESDIKTAYTNEVEQTNALTRKFGGDSMTIKVNGLKKLDCKASSNKGQFICQVEIDTTLPIIGVHHQNTQLTLAQGDTGNGQGWVIVRGVDAAP</sequence>
<evidence type="ECO:0000256" key="1">
    <source>
        <dbReference type="SAM" id="SignalP"/>
    </source>
</evidence>
<evidence type="ECO:0000313" key="3">
    <source>
        <dbReference type="Proteomes" id="UP000253940"/>
    </source>
</evidence>
<protein>
    <recommendedName>
        <fullName evidence="4">Lipoprotein</fullName>
    </recommendedName>
</protein>
<evidence type="ECO:0000313" key="2">
    <source>
        <dbReference type="EMBL" id="AXI03097.1"/>
    </source>
</evidence>
<dbReference type="EMBL" id="CP031222">
    <property type="protein sequence ID" value="AXI03097.1"/>
    <property type="molecule type" value="Genomic_DNA"/>
</dbReference>
<proteinExistence type="predicted"/>
<dbReference type="KEGG" id="mbah:HYN46_09740"/>
<keyword evidence="3" id="KW-1185">Reference proteome</keyword>
<name>A0A345P738_9GAMM</name>